<evidence type="ECO:0000313" key="7">
    <source>
        <dbReference type="Proteomes" id="UP000199701"/>
    </source>
</evidence>
<dbReference type="GO" id="GO:0003700">
    <property type="term" value="F:DNA-binding transcription factor activity"/>
    <property type="evidence" value="ECO:0007669"/>
    <property type="project" value="InterPro"/>
</dbReference>
<dbReference type="PANTHER" id="PTHR30204:SF69">
    <property type="entry name" value="MERR-FAMILY TRANSCRIPTIONAL REGULATOR"/>
    <property type="match status" value="1"/>
</dbReference>
<dbReference type="GO" id="GO:0003677">
    <property type="term" value="F:DNA binding"/>
    <property type="evidence" value="ECO:0007669"/>
    <property type="project" value="UniProtKB-KW"/>
</dbReference>
<dbReference type="RefSeq" id="WP_092451174.1">
    <property type="nucleotide sequence ID" value="NZ_FOJI01000003.1"/>
</dbReference>
<dbReference type="Pfam" id="PF13411">
    <property type="entry name" value="MerR_1"/>
    <property type="match status" value="1"/>
</dbReference>
<dbReference type="CDD" id="cd01109">
    <property type="entry name" value="HTH_YyaN"/>
    <property type="match status" value="1"/>
</dbReference>
<sequence length="128" mass="15705">MTIGEISRVTYISEYTLRYYEKKELIRVERDARGRRLYTDDDIEWIKFIKKLKDTGMLLRNIKKYSDLRYMGNSTINERMEILEKHRIVVLEEQRKWYEYLNNLDVKIEIYRNELLLGVLKDEVDFAK</sequence>
<dbReference type="InterPro" id="IPR000551">
    <property type="entry name" value="MerR-type_HTH_dom"/>
</dbReference>
<dbReference type="SMART" id="SM00422">
    <property type="entry name" value="HTH_MERR"/>
    <property type="match status" value="1"/>
</dbReference>
<dbReference type="AlphaFoldDB" id="A0A1I0NGH2"/>
<evidence type="ECO:0000313" key="6">
    <source>
        <dbReference type="EMBL" id="SEW00372.1"/>
    </source>
</evidence>
<evidence type="ECO:0000256" key="1">
    <source>
        <dbReference type="ARBA" id="ARBA00022491"/>
    </source>
</evidence>
<accession>A0A1I0NGH2</accession>
<protein>
    <submittedName>
        <fullName evidence="6">DNA-binding transcriptional regulator, MerR family</fullName>
    </submittedName>
</protein>
<reference evidence="6 7" key="1">
    <citation type="submission" date="2016-10" db="EMBL/GenBank/DDBJ databases">
        <authorList>
            <person name="de Groot N.N."/>
        </authorList>
    </citation>
    <scope>NUCLEOTIDE SEQUENCE [LARGE SCALE GENOMIC DNA]</scope>
    <source>
        <strain evidence="6 7">DSM 9179</strain>
    </source>
</reference>
<keyword evidence="2" id="KW-0805">Transcription regulation</keyword>
<dbReference type="PRINTS" id="PR00040">
    <property type="entry name" value="HTHMERR"/>
</dbReference>
<name>A0A1I0NGH2_9FIRM</name>
<dbReference type="InterPro" id="IPR047057">
    <property type="entry name" value="MerR_fam"/>
</dbReference>
<dbReference type="OrthoDB" id="9811174at2"/>
<keyword evidence="1" id="KW-0678">Repressor</keyword>
<keyword evidence="4" id="KW-0804">Transcription</keyword>
<evidence type="ECO:0000259" key="5">
    <source>
        <dbReference type="PROSITE" id="PS50937"/>
    </source>
</evidence>
<keyword evidence="3 6" id="KW-0238">DNA-binding</keyword>
<evidence type="ECO:0000256" key="3">
    <source>
        <dbReference type="ARBA" id="ARBA00023125"/>
    </source>
</evidence>
<organism evidence="6 7">
    <name type="scientific">[Clostridium] fimetarium</name>
    <dbReference type="NCBI Taxonomy" id="99656"/>
    <lineage>
        <taxon>Bacteria</taxon>
        <taxon>Bacillati</taxon>
        <taxon>Bacillota</taxon>
        <taxon>Clostridia</taxon>
        <taxon>Lachnospirales</taxon>
        <taxon>Lachnospiraceae</taxon>
    </lineage>
</organism>
<proteinExistence type="predicted"/>
<dbReference type="Gene3D" id="1.10.1660.10">
    <property type="match status" value="1"/>
</dbReference>
<dbReference type="EMBL" id="FOJI01000003">
    <property type="protein sequence ID" value="SEW00372.1"/>
    <property type="molecule type" value="Genomic_DNA"/>
</dbReference>
<keyword evidence="7" id="KW-1185">Reference proteome</keyword>
<dbReference type="InterPro" id="IPR009061">
    <property type="entry name" value="DNA-bd_dom_put_sf"/>
</dbReference>
<dbReference type="SUPFAM" id="SSF46955">
    <property type="entry name" value="Putative DNA-binding domain"/>
    <property type="match status" value="1"/>
</dbReference>
<gene>
    <name evidence="6" type="ORF">SAMN05421659_10382</name>
</gene>
<evidence type="ECO:0000256" key="4">
    <source>
        <dbReference type="ARBA" id="ARBA00023163"/>
    </source>
</evidence>
<dbReference type="Proteomes" id="UP000199701">
    <property type="component" value="Unassembled WGS sequence"/>
</dbReference>
<feature type="domain" description="HTH merR-type" evidence="5">
    <location>
        <begin position="1"/>
        <end position="68"/>
    </location>
</feature>
<evidence type="ECO:0000256" key="2">
    <source>
        <dbReference type="ARBA" id="ARBA00023015"/>
    </source>
</evidence>
<dbReference type="PANTHER" id="PTHR30204">
    <property type="entry name" value="REDOX-CYCLING DRUG-SENSING TRANSCRIPTIONAL ACTIVATOR SOXR"/>
    <property type="match status" value="1"/>
</dbReference>
<dbReference type="STRING" id="99656.SAMN05421659_10382"/>
<dbReference type="PROSITE" id="PS50937">
    <property type="entry name" value="HTH_MERR_2"/>
    <property type="match status" value="1"/>
</dbReference>